<evidence type="ECO:0000313" key="2">
    <source>
        <dbReference type="Proteomes" id="UP000670475"/>
    </source>
</evidence>
<dbReference type="EMBL" id="JAGIQL010000014">
    <property type="protein sequence ID" value="MBP0457004.1"/>
    <property type="molecule type" value="Genomic_DNA"/>
</dbReference>
<dbReference type="RefSeq" id="WP_209338784.1">
    <property type="nucleotide sequence ID" value="NZ_JAGIQL010000014.1"/>
</dbReference>
<evidence type="ECO:0000313" key="1">
    <source>
        <dbReference type="EMBL" id="MBP0457004.1"/>
    </source>
</evidence>
<name>A0A940M6C6_9ACTN</name>
<sequence>MPLYYVEITTLSGALDTNAKHNLEHAITTAILELEGSRDRQQPNDLNRVWVRFFDVPDGDLIVGGESTSLAGLRALVASQH</sequence>
<reference evidence="1" key="1">
    <citation type="submission" date="2021-03" db="EMBL/GenBank/DDBJ databases">
        <title>Whole genome sequence of Streptomyces bomunensis MMS17-BM035.</title>
        <authorList>
            <person name="Lee J.H."/>
        </authorList>
    </citation>
    <scope>NUCLEOTIDE SEQUENCE</scope>
    <source>
        <strain evidence="1">MMS17-BM035</strain>
    </source>
</reference>
<proteinExistence type="predicted"/>
<comment type="caution">
    <text evidence="1">The sequence shown here is derived from an EMBL/GenBank/DDBJ whole genome shotgun (WGS) entry which is preliminary data.</text>
</comment>
<accession>A0A940M6C6</accession>
<dbReference type="Gene3D" id="3.30.429.10">
    <property type="entry name" value="Macrophage Migration Inhibitory Factor"/>
    <property type="match status" value="1"/>
</dbReference>
<gene>
    <name evidence="1" type="ORF">JFN87_05740</name>
</gene>
<dbReference type="Proteomes" id="UP000670475">
    <property type="component" value="Unassembled WGS sequence"/>
</dbReference>
<dbReference type="InterPro" id="IPR014347">
    <property type="entry name" value="Tautomerase/MIF_sf"/>
</dbReference>
<dbReference type="AlphaFoldDB" id="A0A940M6C6"/>
<protein>
    <submittedName>
        <fullName evidence="1">Uncharacterized protein</fullName>
    </submittedName>
</protein>
<organism evidence="1 2">
    <name type="scientific">Streptomyces montanisoli</name>
    <dbReference type="NCBI Taxonomy" id="2798581"/>
    <lineage>
        <taxon>Bacteria</taxon>
        <taxon>Bacillati</taxon>
        <taxon>Actinomycetota</taxon>
        <taxon>Actinomycetes</taxon>
        <taxon>Kitasatosporales</taxon>
        <taxon>Streptomycetaceae</taxon>
        <taxon>Streptomyces</taxon>
    </lineage>
</organism>
<keyword evidence="2" id="KW-1185">Reference proteome</keyword>